<dbReference type="CDD" id="cd04301">
    <property type="entry name" value="NAT_SF"/>
    <property type="match status" value="1"/>
</dbReference>
<dbReference type="InterPro" id="IPR016181">
    <property type="entry name" value="Acyl_CoA_acyltransferase"/>
</dbReference>
<evidence type="ECO:0000259" key="1">
    <source>
        <dbReference type="PROSITE" id="PS51186"/>
    </source>
</evidence>
<dbReference type="RefSeq" id="WP_054556010.1">
    <property type="nucleotide sequence ID" value="NZ_JAUORK010000005.1"/>
</dbReference>
<feature type="domain" description="N-acetyltransferase" evidence="1">
    <location>
        <begin position="20"/>
        <end position="173"/>
    </location>
</feature>
<dbReference type="AlphaFoldDB" id="A0AAP4WWX9"/>
<name>A0AAP4WWX9_9GAMM</name>
<accession>A0AAP4WWX9</accession>
<dbReference type="Gene3D" id="3.40.630.30">
    <property type="match status" value="1"/>
</dbReference>
<organism evidence="2 3">
    <name type="scientific">Cobetia amphilecti</name>
    <dbReference type="NCBI Taxonomy" id="1055104"/>
    <lineage>
        <taxon>Bacteria</taxon>
        <taxon>Pseudomonadati</taxon>
        <taxon>Pseudomonadota</taxon>
        <taxon>Gammaproteobacteria</taxon>
        <taxon>Oceanospirillales</taxon>
        <taxon>Halomonadaceae</taxon>
        <taxon>Cobetia</taxon>
    </lineage>
</organism>
<dbReference type="EMBL" id="JAUORK010000005">
    <property type="protein sequence ID" value="MDO6671647.1"/>
    <property type="molecule type" value="Genomic_DNA"/>
</dbReference>
<dbReference type="SUPFAM" id="SSF55729">
    <property type="entry name" value="Acyl-CoA N-acyltransferases (Nat)"/>
    <property type="match status" value="1"/>
</dbReference>
<sequence>MDDLSITPISDSACSSYLSAAARRLCCGNMLATYKRHGMSWDEELFSERWRDNENYAIRINGEWVGFISLKALPDILYLRDLQLVPHWQGRGVGSACLNWLIQLATQQEYGQSLLKDRASELSPGAQPCPRALRLRVFSDSPALALYQRHGFTLVNEQCTPTRSGSIMALERPLAFQTAPTLAPRGDHAPLPLSGNASLDTIIDDLTEEDALTITAKRKRQSPPAARNIAHH</sequence>
<dbReference type="GO" id="GO:0016747">
    <property type="term" value="F:acyltransferase activity, transferring groups other than amino-acyl groups"/>
    <property type="evidence" value="ECO:0007669"/>
    <property type="project" value="InterPro"/>
</dbReference>
<evidence type="ECO:0000313" key="2">
    <source>
        <dbReference type="EMBL" id="MDO6671647.1"/>
    </source>
</evidence>
<dbReference type="PROSITE" id="PS51186">
    <property type="entry name" value="GNAT"/>
    <property type="match status" value="1"/>
</dbReference>
<comment type="caution">
    <text evidence="2">The sequence shown here is derived from an EMBL/GenBank/DDBJ whole genome shotgun (WGS) entry which is preliminary data.</text>
</comment>
<dbReference type="InterPro" id="IPR000182">
    <property type="entry name" value="GNAT_dom"/>
</dbReference>
<protein>
    <submittedName>
        <fullName evidence="2">GNAT family N-acetyltransferase</fullName>
    </submittedName>
</protein>
<dbReference type="Proteomes" id="UP001170481">
    <property type="component" value="Unassembled WGS sequence"/>
</dbReference>
<gene>
    <name evidence="2" type="ORF">Q4535_05890</name>
</gene>
<evidence type="ECO:0000313" key="3">
    <source>
        <dbReference type="Proteomes" id="UP001170481"/>
    </source>
</evidence>
<proteinExistence type="predicted"/>
<dbReference type="Pfam" id="PF00583">
    <property type="entry name" value="Acetyltransf_1"/>
    <property type="match status" value="1"/>
</dbReference>
<reference evidence="2" key="1">
    <citation type="submission" date="2023-07" db="EMBL/GenBank/DDBJ databases">
        <title>Genome content predicts the carbon catabolic preferences of heterotrophic bacteria.</title>
        <authorList>
            <person name="Gralka M."/>
        </authorList>
    </citation>
    <scope>NUCLEOTIDE SEQUENCE</scope>
    <source>
        <strain evidence="2">C2R13</strain>
    </source>
</reference>